<accession>A0A5B7IGW0</accession>
<evidence type="ECO:0000313" key="3">
    <source>
        <dbReference type="Proteomes" id="UP000324222"/>
    </source>
</evidence>
<evidence type="ECO:0000256" key="1">
    <source>
        <dbReference type="SAM" id="MobiDB-lite"/>
    </source>
</evidence>
<protein>
    <submittedName>
        <fullName evidence="2">Uncharacterized protein</fullName>
    </submittedName>
</protein>
<organism evidence="2 3">
    <name type="scientific">Portunus trituberculatus</name>
    <name type="common">Swimming crab</name>
    <name type="synonym">Neptunus trituberculatus</name>
    <dbReference type="NCBI Taxonomy" id="210409"/>
    <lineage>
        <taxon>Eukaryota</taxon>
        <taxon>Metazoa</taxon>
        <taxon>Ecdysozoa</taxon>
        <taxon>Arthropoda</taxon>
        <taxon>Crustacea</taxon>
        <taxon>Multicrustacea</taxon>
        <taxon>Malacostraca</taxon>
        <taxon>Eumalacostraca</taxon>
        <taxon>Eucarida</taxon>
        <taxon>Decapoda</taxon>
        <taxon>Pleocyemata</taxon>
        <taxon>Brachyura</taxon>
        <taxon>Eubrachyura</taxon>
        <taxon>Portunoidea</taxon>
        <taxon>Portunidae</taxon>
        <taxon>Portuninae</taxon>
        <taxon>Portunus</taxon>
    </lineage>
</organism>
<gene>
    <name evidence="2" type="ORF">E2C01_079406</name>
</gene>
<keyword evidence="3" id="KW-1185">Reference proteome</keyword>
<sequence>MRNRGVVQRGSLGHSSSHEDSSPHASPHPSPHPYSASRTTVQQVRGAGTLSPFSTMTCFHIHSGYYLVILYSFRNLCGGLE</sequence>
<dbReference type="EMBL" id="VSRR010066052">
    <property type="protein sequence ID" value="MPC84661.1"/>
    <property type="molecule type" value="Genomic_DNA"/>
</dbReference>
<dbReference type="Proteomes" id="UP000324222">
    <property type="component" value="Unassembled WGS sequence"/>
</dbReference>
<feature type="region of interest" description="Disordered" evidence="1">
    <location>
        <begin position="1"/>
        <end position="43"/>
    </location>
</feature>
<reference evidence="2 3" key="1">
    <citation type="submission" date="2019-05" db="EMBL/GenBank/DDBJ databases">
        <title>Another draft genome of Portunus trituberculatus and its Hox gene families provides insights of decapod evolution.</title>
        <authorList>
            <person name="Jeong J.-H."/>
            <person name="Song I."/>
            <person name="Kim S."/>
            <person name="Choi T."/>
            <person name="Kim D."/>
            <person name="Ryu S."/>
            <person name="Kim W."/>
        </authorList>
    </citation>
    <scope>NUCLEOTIDE SEQUENCE [LARGE SCALE GENOMIC DNA]</scope>
    <source>
        <tissue evidence="2">Muscle</tissue>
    </source>
</reference>
<proteinExistence type="predicted"/>
<dbReference type="AlphaFoldDB" id="A0A5B7IGW0"/>
<comment type="caution">
    <text evidence="2">The sequence shown here is derived from an EMBL/GenBank/DDBJ whole genome shotgun (WGS) entry which is preliminary data.</text>
</comment>
<evidence type="ECO:0000313" key="2">
    <source>
        <dbReference type="EMBL" id="MPC84661.1"/>
    </source>
</evidence>
<name>A0A5B7IGW0_PORTR</name>